<gene>
    <name evidence="7" type="ORF">CC80DRAFT_582976</name>
</gene>
<dbReference type="InterPro" id="IPR011701">
    <property type="entry name" value="MFS"/>
</dbReference>
<organism evidence="7 8">
    <name type="scientific">Byssothecium circinans</name>
    <dbReference type="NCBI Taxonomy" id="147558"/>
    <lineage>
        <taxon>Eukaryota</taxon>
        <taxon>Fungi</taxon>
        <taxon>Dikarya</taxon>
        <taxon>Ascomycota</taxon>
        <taxon>Pezizomycotina</taxon>
        <taxon>Dothideomycetes</taxon>
        <taxon>Pleosporomycetidae</taxon>
        <taxon>Pleosporales</taxon>
        <taxon>Massarineae</taxon>
        <taxon>Massarinaceae</taxon>
        <taxon>Byssothecium</taxon>
    </lineage>
</organism>
<evidence type="ECO:0000256" key="5">
    <source>
        <dbReference type="ARBA" id="ARBA00023136"/>
    </source>
</evidence>
<keyword evidence="3 6" id="KW-0812">Transmembrane</keyword>
<feature type="transmembrane region" description="Helical" evidence="6">
    <location>
        <begin position="347"/>
        <end position="366"/>
    </location>
</feature>
<evidence type="ECO:0000313" key="8">
    <source>
        <dbReference type="Proteomes" id="UP000800035"/>
    </source>
</evidence>
<dbReference type="InterPro" id="IPR036259">
    <property type="entry name" value="MFS_trans_sf"/>
</dbReference>
<comment type="subcellular location">
    <subcellularLocation>
        <location evidence="1">Membrane</location>
        <topology evidence="1">Multi-pass membrane protein</topology>
    </subcellularLocation>
</comment>
<evidence type="ECO:0000256" key="3">
    <source>
        <dbReference type="ARBA" id="ARBA00022692"/>
    </source>
</evidence>
<feature type="transmembrane region" description="Helical" evidence="6">
    <location>
        <begin position="429"/>
        <end position="453"/>
    </location>
</feature>
<dbReference type="GO" id="GO:0016020">
    <property type="term" value="C:membrane"/>
    <property type="evidence" value="ECO:0007669"/>
    <property type="project" value="UniProtKB-SubCell"/>
</dbReference>
<evidence type="ECO:0000313" key="7">
    <source>
        <dbReference type="EMBL" id="KAF1960386.1"/>
    </source>
</evidence>
<keyword evidence="4 6" id="KW-1133">Transmembrane helix</keyword>
<keyword evidence="8" id="KW-1185">Reference proteome</keyword>
<name>A0A6A5UBX0_9PLEO</name>
<keyword evidence="2" id="KW-0813">Transport</keyword>
<dbReference type="EMBL" id="ML976983">
    <property type="protein sequence ID" value="KAF1960386.1"/>
    <property type="molecule type" value="Genomic_DNA"/>
</dbReference>
<feature type="transmembrane region" description="Helical" evidence="6">
    <location>
        <begin position="281"/>
        <end position="301"/>
    </location>
</feature>
<evidence type="ECO:0000256" key="4">
    <source>
        <dbReference type="ARBA" id="ARBA00022989"/>
    </source>
</evidence>
<protein>
    <submittedName>
        <fullName evidence="7">Putative pantothenate transporter</fullName>
    </submittedName>
</protein>
<dbReference type="AlphaFoldDB" id="A0A6A5UBX0"/>
<proteinExistence type="predicted"/>
<evidence type="ECO:0000256" key="2">
    <source>
        <dbReference type="ARBA" id="ARBA00022448"/>
    </source>
</evidence>
<dbReference type="PANTHER" id="PTHR43791">
    <property type="entry name" value="PERMEASE-RELATED"/>
    <property type="match status" value="1"/>
</dbReference>
<evidence type="ECO:0000256" key="1">
    <source>
        <dbReference type="ARBA" id="ARBA00004141"/>
    </source>
</evidence>
<dbReference type="OrthoDB" id="2985014at2759"/>
<evidence type="ECO:0000256" key="6">
    <source>
        <dbReference type="SAM" id="Phobius"/>
    </source>
</evidence>
<dbReference type="Pfam" id="PF07690">
    <property type="entry name" value="MFS_1"/>
    <property type="match status" value="1"/>
</dbReference>
<accession>A0A6A5UBX0</accession>
<feature type="transmembrane region" description="Helical" evidence="6">
    <location>
        <begin position="321"/>
        <end position="338"/>
    </location>
</feature>
<dbReference type="GO" id="GO:0022857">
    <property type="term" value="F:transmembrane transporter activity"/>
    <property type="evidence" value="ECO:0007669"/>
    <property type="project" value="InterPro"/>
</dbReference>
<keyword evidence="5 6" id="KW-0472">Membrane</keyword>
<dbReference type="Gene3D" id="1.20.1250.20">
    <property type="entry name" value="MFS general substrate transporter like domains"/>
    <property type="match status" value="2"/>
</dbReference>
<sequence length="503" mass="55942">MADRKRNSTTVSTRITGESSSGIHYARHGSLVAEEAAKVDESIDGYDNGRMRARTLLTAEEEKRLMRRIDWRLMTLCSIMFLLKNIDADNLGMTSNQYNLVTTLYYIPYIIAEAPSNLLIKRFKPSRWQSRIMVTWGIVTACHAALKNKEGLYTARFFLGLLECSQALSFKCATGTDLMRCLCDYCSSYADTLGNLSGIFSGLFAFAFSHLDGAHGLSRWRWLFLVEGIITIAFGIALPWILPDFPDTAKWLTEKEKAFIQARLPGNAPQASEMNFRWREILFTLIWALYTVGTSGVRFYQPTVIADLGFTDIASAQLLNLPISVFSIVVIGVTGAFADNGRLPRPLYPLSFLGIILVCYGVLYAYPNKGGVYAATLIGNRFPMMWPWRVQTTSKATGSAFSIGFVNSYGQIGGAISPHLFRSKYAPHYGVSFGIAMGFISACILTTLFTWWLTRKTEQDTRRLKVARVKAQKRGETVLNDVVDKDLKKSKGDAGSESSSASA</sequence>
<dbReference type="Proteomes" id="UP000800035">
    <property type="component" value="Unassembled WGS sequence"/>
</dbReference>
<feature type="transmembrane region" description="Helical" evidence="6">
    <location>
        <begin position="220"/>
        <end position="242"/>
    </location>
</feature>
<dbReference type="SUPFAM" id="SSF103473">
    <property type="entry name" value="MFS general substrate transporter"/>
    <property type="match status" value="1"/>
</dbReference>
<dbReference type="PANTHER" id="PTHR43791:SF91">
    <property type="entry name" value="MAJOR FACILITATOR SUPERFAMILY (MFS) PROFILE DOMAIN-CONTAINING PROTEIN-RELATED"/>
    <property type="match status" value="1"/>
</dbReference>
<reference evidence="7" key="1">
    <citation type="journal article" date="2020" name="Stud. Mycol.">
        <title>101 Dothideomycetes genomes: a test case for predicting lifestyles and emergence of pathogens.</title>
        <authorList>
            <person name="Haridas S."/>
            <person name="Albert R."/>
            <person name="Binder M."/>
            <person name="Bloem J."/>
            <person name="Labutti K."/>
            <person name="Salamov A."/>
            <person name="Andreopoulos B."/>
            <person name="Baker S."/>
            <person name="Barry K."/>
            <person name="Bills G."/>
            <person name="Bluhm B."/>
            <person name="Cannon C."/>
            <person name="Castanera R."/>
            <person name="Culley D."/>
            <person name="Daum C."/>
            <person name="Ezra D."/>
            <person name="Gonzalez J."/>
            <person name="Henrissat B."/>
            <person name="Kuo A."/>
            <person name="Liang C."/>
            <person name="Lipzen A."/>
            <person name="Lutzoni F."/>
            <person name="Magnuson J."/>
            <person name="Mondo S."/>
            <person name="Nolan M."/>
            <person name="Ohm R."/>
            <person name="Pangilinan J."/>
            <person name="Park H.-J."/>
            <person name="Ramirez L."/>
            <person name="Alfaro M."/>
            <person name="Sun H."/>
            <person name="Tritt A."/>
            <person name="Yoshinaga Y."/>
            <person name="Zwiers L.-H."/>
            <person name="Turgeon B."/>
            <person name="Goodwin S."/>
            <person name="Spatafora J."/>
            <person name="Crous P."/>
            <person name="Grigoriev I."/>
        </authorList>
    </citation>
    <scope>NUCLEOTIDE SEQUENCE</scope>
    <source>
        <strain evidence="7">CBS 675.92</strain>
    </source>
</reference>